<comment type="similarity">
    <text evidence="1 3">Belongs to the sulfotransferase 1 family.</text>
</comment>
<evidence type="ECO:0000256" key="2">
    <source>
        <dbReference type="ARBA" id="ARBA00022679"/>
    </source>
</evidence>
<protein>
    <recommendedName>
        <fullName evidence="3">Sulfotransferase</fullName>
        <ecNumber evidence="3">2.8.2.-</ecNumber>
    </recommendedName>
</protein>
<comment type="caution">
    <text evidence="5">The sequence shown here is derived from an EMBL/GenBank/DDBJ whole genome shotgun (WGS) entry which is preliminary data.</text>
</comment>
<dbReference type="AlphaFoldDB" id="A0ABD1WAA1"/>
<gene>
    <name evidence="5" type="ORF">Fot_15829</name>
</gene>
<dbReference type="EC" id="2.8.2.-" evidence="3"/>
<dbReference type="Proteomes" id="UP001604277">
    <property type="component" value="Unassembled WGS sequence"/>
</dbReference>
<dbReference type="SUPFAM" id="SSF52540">
    <property type="entry name" value="P-loop containing nucleoside triphosphate hydrolases"/>
    <property type="match status" value="1"/>
</dbReference>
<dbReference type="PANTHER" id="PTHR11783">
    <property type="entry name" value="SULFOTRANSFERASE SULT"/>
    <property type="match status" value="1"/>
</dbReference>
<keyword evidence="2 3" id="KW-0808">Transferase</keyword>
<accession>A0ABD1WAA1</accession>
<reference evidence="6" key="1">
    <citation type="submission" date="2024-07" db="EMBL/GenBank/DDBJ databases">
        <title>Two chromosome-level genome assemblies of Korean endemic species Abeliophyllum distichum and Forsythia ovata (Oleaceae).</title>
        <authorList>
            <person name="Jang H."/>
        </authorList>
    </citation>
    <scope>NUCLEOTIDE SEQUENCE [LARGE SCALE GENOMIC DNA]</scope>
</reference>
<keyword evidence="6" id="KW-1185">Reference proteome</keyword>
<evidence type="ECO:0000313" key="5">
    <source>
        <dbReference type="EMBL" id="KAL2546596.1"/>
    </source>
</evidence>
<evidence type="ECO:0000256" key="1">
    <source>
        <dbReference type="ARBA" id="ARBA00005771"/>
    </source>
</evidence>
<sequence length="155" mass="17693">MPKSVHDSACKLVYLCRNPKDTFVSLWQFADKFKPVETGSNSLGDVFDLFCKGYEELKEEPNLHLRRLAELLGCPFSADEEETGMVEEILKLCSFNNLSNLEINKSTEKLAYGMENKTFFRRGEVGDWKNHLTTEMAKKIDQITEQKFSGSGLLL</sequence>
<organism evidence="5 6">
    <name type="scientific">Forsythia ovata</name>
    <dbReference type="NCBI Taxonomy" id="205694"/>
    <lineage>
        <taxon>Eukaryota</taxon>
        <taxon>Viridiplantae</taxon>
        <taxon>Streptophyta</taxon>
        <taxon>Embryophyta</taxon>
        <taxon>Tracheophyta</taxon>
        <taxon>Spermatophyta</taxon>
        <taxon>Magnoliopsida</taxon>
        <taxon>eudicotyledons</taxon>
        <taxon>Gunneridae</taxon>
        <taxon>Pentapetalae</taxon>
        <taxon>asterids</taxon>
        <taxon>lamiids</taxon>
        <taxon>Lamiales</taxon>
        <taxon>Oleaceae</taxon>
        <taxon>Forsythieae</taxon>
        <taxon>Forsythia</taxon>
    </lineage>
</organism>
<dbReference type="InterPro" id="IPR027417">
    <property type="entry name" value="P-loop_NTPase"/>
</dbReference>
<evidence type="ECO:0000256" key="3">
    <source>
        <dbReference type="RuleBase" id="RU361155"/>
    </source>
</evidence>
<evidence type="ECO:0000313" key="6">
    <source>
        <dbReference type="Proteomes" id="UP001604277"/>
    </source>
</evidence>
<feature type="domain" description="Sulfotransferase" evidence="4">
    <location>
        <begin position="1"/>
        <end position="53"/>
    </location>
</feature>
<dbReference type="GO" id="GO:0016740">
    <property type="term" value="F:transferase activity"/>
    <property type="evidence" value="ECO:0007669"/>
    <property type="project" value="UniProtKB-KW"/>
</dbReference>
<feature type="domain" description="Sulfotransferase" evidence="4">
    <location>
        <begin position="54"/>
        <end position="152"/>
    </location>
</feature>
<dbReference type="InterPro" id="IPR000863">
    <property type="entry name" value="Sulfotransferase_dom"/>
</dbReference>
<proteinExistence type="inferred from homology"/>
<dbReference type="EMBL" id="JBFOLJ010000004">
    <property type="protein sequence ID" value="KAL2546596.1"/>
    <property type="molecule type" value="Genomic_DNA"/>
</dbReference>
<dbReference type="Gene3D" id="3.40.50.300">
    <property type="entry name" value="P-loop containing nucleotide triphosphate hydrolases"/>
    <property type="match status" value="2"/>
</dbReference>
<name>A0ABD1WAA1_9LAMI</name>
<evidence type="ECO:0000259" key="4">
    <source>
        <dbReference type="Pfam" id="PF00685"/>
    </source>
</evidence>
<dbReference type="Pfam" id="PF00685">
    <property type="entry name" value="Sulfotransfer_1"/>
    <property type="match status" value="2"/>
</dbReference>